<protein>
    <submittedName>
        <fullName evidence="1">Uncharacterized protein</fullName>
    </submittedName>
</protein>
<dbReference type="RefSeq" id="XP_020129663.1">
    <property type="nucleotide sequence ID" value="XM_020274379.1"/>
</dbReference>
<name>A0A1J9RLF1_9PEZI</name>
<gene>
    <name evidence="1" type="ORF">BKCO1_3100099</name>
</gene>
<dbReference type="EMBL" id="MNUE01000031">
    <property type="protein sequence ID" value="OJD33403.1"/>
    <property type="molecule type" value="Genomic_DNA"/>
</dbReference>
<keyword evidence="2" id="KW-1185">Reference proteome</keyword>
<dbReference type="GeneID" id="31014640"/>
<organism evidence="1 2">
    <name type="scientific">Diplodia corticola</name>
    <dbReference type="NCBI Taxonomy" id="236234"/>
    <lineage>
        <taxon>Eukaryota</taxon>
        <taxon>Fungi</taxon>
        <taxon>Dikarya</taxon>
        <taxon>Ascomycota</taxon>
        <taxon>Pezizomycotina</taxon>
        <taxon>Dothideomycetes</taxon>
        <taxon>Dothideomycetes incertae sedis</taxon>
        <taxon>Botryosphaeriales</taxon>
        <taxon>Botryosphaeriaceae</taxon>
        <taxon>Diplodia</taxon>
    </lineage>
</organism>
<dbReference type="OrthoDB" id="3934035at2759"/>
<proteinExistence type="predicted"/>
<reference evidence="1 2" key="1">
    <citation type="submission" date="2016-10" db="EMBL/GenBank/DDBJ databases">
        <title>Proteomics and genomics reveal pathogen-plant mechanisms compatible with a hemibiotrophic lifestyle of Diplodia corticola.</title>
        <authorList>
            <person name="Fernandes I."/>
            <person name="De Jonge R."/>
            <person name="Van De Peer Y."/>
            <person name="Devreese B."/>
            <person name="Alves A."/>
            <person name="Esteves A.C."/>
        </authorList>
    </citation>
    <scope>NUCLEOTIDE SEQUENCE [LARGE SCALE GENOMIC DNA]</scope>
    <source>
        <strain evidence="1 2">CBS 112549</strain>
    </source>
</reference>
<dbReference type="AlphaFoldDB" id="A0A1J9RLF1"/>
<evidence type="ECO:0000313" key="1">
    <source>
        <dbReference type="EMBL" id="OJD33403.1"/>
    </source>
</evidence>
<comment type="caution">
    <text evidence="1">The sequence shown here is derived from an EMBL/GenBank/DDBJ whole genome shotgun (WGS) entry which is preliminary data.</text>
</comment>
<accession>A0A1J9RLF1</accession>
<dbReference type="Proteomes" id="UP000183809">
    <property type="component" value="Unassembled WGS sequence"/>
</dbReference>
<evidence type="ECO:0000313" key="2">
    <source>
        <dbReference type="Proteomes" id="UP000183809"/>
    </source>
</evidence>
<sequence>MVPAHLNSEQQKLVYKDKHRARLSADAPEPVWSTVAGVDVTLEHIDRVRDIPPRAYVFSEALRLAETPEDWENVGRLVEGLADAGMPMKPQWAQKLVRVAGHKGAMHVVLRALQRAPRTGLRLQTRGVVSRVMWEVRAVAADSGWGEQETDRALRWAEQVVELMESAEHCGGPDKRVPKLGDLRTLPFVIATPLELAAAQVLRYKDGVDEDGVVEAYAKGLCFNLKNFGLQEANGQPGDPTTKEASKQPNRYTLFAEATEKLRRLVPVWHALTLAQRVLKPKDRMPLNDVETYKQLEKLQKQIEATIKVMKAQLPPKTSIEKHGDYKRWIQVRNEKL</sequence>